<feature type="domain" description="G-protein coupled receptors family 1 profile" evidence="7">
    <location>
        <begin position="52"/>
        <end position="324"/>
    </location>
</feature>
<evidence type="ECO:0000256" key="2">
    <source>
        <dbReference type="ARBA" id="ARBA00022692"/>
    </source>
</evidence>
<dbReference type="Proteomes" id="UP000887581">
    <property type="component" value="Unplaced"/>
</dbReference>
<evidence type="ECO:0000313" key="8">
    <source>
        <dbReference type="Proteomes" id="UP000887581"/>
    </source>
</evidence>
<dbReference type="PANTHER" id="PTHR47760">
    <property type="entry name" value="G-PROTEIN COUPLED RECEPTOR B0563.6-LIKE PROTEIN-RELATED"/>
    <property type="match status" value="1"/>
</dbReference>
<dbReference type="InterPro" id="IPR017452">
    <property type="entry name" value="GPCR_Rhodpsn_7TM"/>
</dbReference>
<dbReference type="CDD" id="cd14978">
    <property type="entry name" value="7tmA_FMRFamide_R-like"/>
    <property type="match status" value="1"/>
</dbReference>
<dbReference type="PRINTS" id="PR00237">
    <property type="entry name" value="GPCRRHODOPSN"/>
</dbReference>
<comment type="similarity">
    <text evidence="5">Belongs to the G-protein coupled receptor 1 family.</text>
</comment>
<name>A0A915PPE3_9BILA</name>
<dbReference type="PROSITE" id="PS50262">
    <property type="entry name" value="G_PROTEIN_RECEP_F1_2"/>
    <property type="match status" value="1"/>
</dbReference>
<dbReference type="GO" id="GO:0016020">
    <property type="term" value="C:membrane"/>
    <property type="evidence" value="ECO:0007669"/>
    <property type="project" value="UniProtKB-SubCell"/>
</dbReference>
<dbReference type="PROSITE" id="PS00237">
    <property type="entry name" value="G_PROTEIN_RECEP_F1_1"/>
    <property type="match status" value="1"/>
</dbReference>
<evidence type="ECO:0000256" key="6">
    <source>
        <dbReference type="SAM" id="Phobius"/>
    </source>
</evidence>
<keyword evidence="5" id="KW-0297">G-protein coupled receptor</keyword>
<dbReference type="WBParaSite" id="sdigi.contig174.g5659.t1">
    <property type="protein sequence ID" value="sdigi.contig174.g5659.t1"/>
    <property type="gene ID" value="sdigi.contig174.g5659"/>
</dbReference>
<keyword evidence="5" id="KW-0807">Transducer</keyword>
<dbReference type="SMART" id="SM01381">
    <property type="entry name" value="7TM_GPCR_Srsx"/>
    <property type="match status" value="1"/>
</dbReference>
<dbReference type="GO" id="GO:0004930">
    <property type="term" value="F:G protein-coupled receptor activity"/>
    <property type="evidence" value="ECO:0007669"/>
    <property type="project" value="UniProtKB-KW"/>
</dbReference>
<evidence type="ECO:0000259" key="7">
    <source>
        <dbReference type="PROSITE" id="PS50262"/>
    </source>
</evidence>
<reference evidence="9" key="1">
    <citation type="submission" date="2022-11" db="UniProtKB">
        <authorList>
            <consortium name="WormBaseParasite"/>
        </authorList>
    </citation>
    <scope>IDENTIFICATION</scope>
</reference>
<dbReference type="InterPro" id="IPR000276">
    <property type="entry name" value="GPCR_Rhodpsn"/>
</dbReference>
<keyword evidence="8" id="KW-1185">Reference proteome</keyword>
<feature type="transmembrane region" description="Helical" evidence="6">
    <location>
        <begin position="158"/>
        <end position="176"/>
    </location>
</feature>
<comment type="subcellular location">
    <subcellularLocation>
        <location evidence="1">Membrane</location>
    </subcellularLocation>
</comment>
<keyword evidence="2 5" id="KW-0812">Transmembrane</keyword>
<dbReference type="Pfam" id="PF00001">
    <property type="entry name" value="7tm_1"/>
    <property type="match status" value="1"/>
</dbReference>
<dbReference type="SUPFAM" id="SSF81321">
    <property type="entry name" value="Family A G protein-coupled receptor-like"/>
    <property type="match status" value="1"/>
</dbReference>
<evidence type="ECO:0000256" key="3">
    <source>
        <dbReference type="ARBA" id="ARBA00022989"/>
    </source>
</evidence>
<organism evidence="8 9">
    <name type="scientific">Setaria digitata</name>
    <dbReference type="NCBI Taxonomy" id="48799"/>
    <lineage>
        <taxon>Eukaryota</taxon>
        <taxon>Metazoa</taxon>
        <taxon>Ecdysozoa</taxon>
        <taxon>Nematoda</taxon>
        <taxon>Chromadorea</taxon>
        <taxon>Rhabditida</taxon>
        <taxon>Spirurina</taxon>
        <taxon>Spiruromorpha</taxon>
        <taxon>Filarioidea</taxon>
        <taxon>Setariidae</taxon>
        <taxon>Setaria</taxon>
    </lineage>
</organism>
<sequence length="383" mass="43787">MEFDISGHFTVNTSIVNETLLVLDQGNISLHHQITLIACKIMLIICILGITGNIVNLIILTSEKLQSVSYMYLRALAVTDLFSMIFALPMVADDIMESTEIILNQWYIYGFYQTYLMLLLPNWTLTAGVLLVVALSVDRFIAVVLPLHFSAWNTPQRALKIIIGACLVPGILYLPYEPTRYAVEERTNQQGIKIYARTDSRISKTLLWQVYSWTCEGLLRFTPILVLLLLNIRIIMTLRRRQELNTSSRRTKIKNTVGGSIRKDDKFLYILGGIMIMFFICNIPSALNQILINETMRQRLDYHIFRAVSNSLELINHASQFYILCACGSDYRTAFLEKFPCFTVHQKCKNNTYNSGYTKSLTVREKVQKDLPNIANNVSVNNV</sequence>
<evidence type="ECO:0000256" key="1">
    <source>
        <dbReference type="ARBA" id="ARBA00004370"/>
    </source>
</evidence>
<evidence type="ECO:0000256" key="4">
    <source>
        <dbReference type="ARBA" id="ARBA00023136"/>
    </source>
</evidence>
<dbReference type="Gene3D" id="1.20.1070.10">
    <property type="entry name" value="Rhodopsin 7-helix transmembrane proteins"/>
    <property type="match status" value="1"/>
</dbReference>
<accession>A0A915PPE3</accession>
<feature type="transmembrane region" description="Helical" evidence="6">
    <location>
        <begin position="34"/>
        <end position="59"/>
    </location>
</feature>
<protein>
    <submittedName>
        <fullName evidence="9">G-protein coupled receptors family 1 profile domain-containing protein</fullName>
    </submittedName>
</protein>
<feature type="transmembrane region" description="Helical" evidence="6">
    <location>
        <begin position="112"/>
        <end position="137"/>
    </location>
</feature>
<evidence type="ECO:0000313" key="9">
    <source>
        <dbReference type="WBParaSite" id="sdigi.contig174.g5659.t1"/>
    </source>
</evidence>
<dbReference type="AlphaFoldDB" id="A0A915PPE3"/>
<feature type="transmembrane region" description="Helical" evidence="6">
    <location>
        <begin position="210"/>
        <end position="232"/>
    </location>
</feature>
<keyword evidence="5" id="KW-0675">Receptor</keyword>
<dbReference type="InterPro" id="IPR053093">
    <property type="entry name" value="GPCR-like"/>
</dbReference>
<dbReference type="PANTHER" id="PTHR47760:SF2">
    <property type="entry name" value="G-PROTEIN COUPLED RECEPTOR B0563.6-RELATED"/>
    <property type="match status" value="1"/>
</dbReference>
<keyword evidence="4 6" id="KW-0472">Membrane</keyword>
<proteinExistence type="inferred from homology"/>
<feature type="transmembrane region" description="Helical" evidence="6">
    <location>
        <begin position="267"/>
        <end position="287"/>
    </location>
</feature>
<feature type="transmembrane region" description="Helical" evidence="6">
    <location>
        <begin position="71"/>
        <end position="92"/>
    </location>
</feature>
<evidence type="ECO:0000256" key="5">
    <source>
        <dbReference type="RuleBase" id="RU000688"/>
    </source>
</evidence>
<keyword evidence="3 6" id="KW-1133">Transmembrane helix</keyword>